<dbReference type="STRING" id="28122.SAMN02745108_02695"/>
<dbReference type="InterPro" id="IPR024269">
    <property type="entry name" value="DUF3791"/>
</dbReference>
<protein>
    <recommendedName>
        <fullName evidence="3">DUF3791 domain-containing protein</fullName>
    </recommendedName>
</protein>
<evidence type="ECO:0000313" key="1">
    <source>
        <dbReference type="EMBL" id="SKA14846.1"/>
    </source>
</evidence>
<dbReference type="EMBL" id="FUWU01000073">
    <property type="protein sequence ID" value="SKA14846.1"/>
    <property type="molecule type" value="Genomic_DNA"/>
</dbReference>
<dbReference type="Proteomes" id="UP000190449">
    <property type="component" value="Unassembled WGS sequence"/>
</dbReference>
<dbReference type="RefSeq" id="WP_078777363.1">
    <property type="nucleotide sequence ID" value="NZ_FUWU01000073.1"/>
</dbReference>
<dbReference type="AlphaFoldDB" id="A0A1T4RGB6"/>
<name>A0A1T4RGB6_9BACT</name>
<sequence length="72" mass="8359">MNEQQQILFMQIRILRMASERFNLSLKETAGLFKKFDVLKYIRACFGIFHVEGDEAVFEEVKAYLKVKGAAV</sequence>
<evidence type="ECO:0008006" key="3">
    <source>
        <dbReference type="Google" id="ProtNLM"/>
    </source>
</evidence>
<gene>
    <name evidence="1" type="ORF">SAMN02745108_02695</name>
</gene>
<accession>A0A1T4RGB6</accession>
<reference evidence="1 2" key="1">
    <citation type="submission" date="2017-02" db="EMBL/GenBank/DDBJ databases">
        <authorList>
            <person name="Peterson S.W."/>
        </authorList>
    </citation>
    <scope>NUCLEOTIDE SEQUENCE [LARGE SCALE GENOMIC DNA]</scope>
    <source>
        <strain evidence="1 2">ATCC 43854</strain>
    </source>
</reference>
<organism evidence="1 2">
    <name type="scientific">Fibrobacter intestinalis</name>
    <dbReference type="NCBI Taxonomy" id="28122"/>
    <lineage>
        <taxon>Bacteria</taxon>
        <taxon>Pseudomonadati</taxon>
        <taxon>Fibrobacterota</taxon>
        <taxon>Fibrobacteria</taxon>
        <taxon>Fibrobacterales</taxon>
        <taxon>Fibrobacteraceae</taxon>
        <taxon>Fibrobacter</taxon>
    </lineage>
</organism>
<evidence type="ECO:0000313" key="2">
    <source>
        <dbReference type="Proteomes" id="UP000190449"/>
    </source>
</evidence>
<proteinExistence type="predicted"/>
<dbReference type="Pfam" id="PF12668">
    <property type="entry name" value="DUF3791"/>
    <property type="match status" value="1"/>
</dbReference>